<proteinExistence type="predicted"/>
<feature type="transmembrane region" description="Helical" evidence="1">
    <location>
        <begin position="12"/>
        <end position="35"/>
    </location>
</feature>
<keyword evidence="1" id="KW-0472">Membrane</keyword>
<keyword evidence="1" id="KW-1133">Transmembrane helix</keyword>
<keyword evidence="1" id="KW-0812">Transmembrane</keyword>
<name>A0A3B1DF75_9ZZZZ</name>
<accession>A0A3B1DF75</accession>
<sequence>MKIFLKNNKGQAAVGEYVLVLLLVFGMIMAMTVYFKRAIQARMRDARIYVVDEVKDRIRGNYSSPFNLYYGYEPYYAQTESNIDRESNPVIRLLGGGSSGVFEKTLDDTIKGVNTISKTKPPQEAD</sequence>
<dbReference type="EMBL" id="UOGJ01000129">
    <property type="protein sequence ID" value="VAX37511.1"/>
    <property type="molecule type" value="Genomic_DNA"/>
</dbReference>
<reference evidence="2" key="1">
    <citation type="submission" date="2018-06" db="EMBL/GenBank/DDBJ databases">
        <authorList>
            <person name="Zhirakovskaya E."/>
        </authorList>
    </citation>
    <scope>NUCLEOTIDE SEQUENCE</scope>
</reference>
<organism evidence="2">
    <name type="scientific">hydrothermal vent metagenome</name>
    <dbReference type="NCBI Taxonomy" id="652676"/>
    <lineage>
        <taxon>unclassified sequences</taxon>
        <taxon>metagenomes</taxon>
        <taxon>ecological metagenomes</taxon>
    </lineage>
</organism>
<evidence type="ECO:0000256" key="1">
    <source>
        <dbReference type="SAM" id="Phobius"/>
    </source>
</evidence>
<gene>
    <name evidence="2" type="ORF">MNBD_UNCLBAC01-566</name>
</gene>
<dbReference type="AlphaFoldDB" id="A0A3B1DF75"/>
<protein>
    <submittedName>
        <fullName evidence="2">Uncharacterized protein</fullName>
    </submittedName>
</protein>
<evidence type="ECO:0000313" key="2">
    <source>
        <dbReference type="EMBL" id="VAX37511.1"/>
    </source>
</evidence>